<dbReference type="RefSeq" id="WP_219964349.1">
    <property type="nucleotide sequence ID" value="NZ_JAGFNZ010000001.1"/>
</dbReference>
<keyword evidence="1" id="KW-0479">Metal-binding</keyword>
<dbReference type="Proteomes" id="UP000719942">
    <property type="component" value="Unassembled WGS sequence"/>
</dbReference>
<gene>
    <name evidence="5" type="ORF">J5W02_04090</name>
</gene>
<dbReference type="InterPro" id="IPR017896">
    <property type="entry name" value="4Fe4S_Fe-S-bd"/>
</dbReference>
<evidence type="ECO:0000256" key="1">
    <source>
        <dbReference type="ARBA" id="ARBA00022723"/>
    </source>
</evidence>
<dbReference type="Pfam" id="PF04432">
    <property type="entry name" value="FrhB_FdhB_C"/>
    <property type="match status" value="1"/>
</dbReference>
<evidence type="ECO:0000313" key="6">
    <source>
        <dbReference type="Proteomes" id="UP000719942"/>
    </source>
</evidence>
<dbReference type="InterPro" id="IPR007525">
    <property type="entry name" value="FrhB_FdhB_C"/>
</dbReference>
<comment type="caution">
    <text evidence="5">The sequence shown here is derived from an EMBL/GenBank/DDBJ whole genome shotgun (WGS) entry which is preliminary data.</text>
</comment>
<protein>
    <submittedName>
        <fullName evidence="5">Coenzyme F420 hydrogenase/dehydrogenase, beta subunit C-terminal domain</fullName>
    </submittedName>
</protein>
<sequence>MLSILEPQDCCGCHACYSICPKSCITMRSDSEGFWYPQIDQMKCINCGSCERVCPIIHKTIINNNPQAYAAYNIDENNRMQSSSGGIFTLLAENIIARGGVVFGAGFDNEFQVVHSCAETRSEIKAFRGSKYVQSKIGETYKQVRIFLDVGRLVLFSGTPCQISGLKSYMGKEYDNLFCQDIICHGVPSPKVWKNYVAYREGCSGTPVGRISFREKNESWKRYSVSFLFNDDTEYRETFDKDLMMQGFLKNIYLRPSCYHCCFKGVNRQSDITLADFWGIENVLPELFDDKGTSLIFLNSQKGQDLFQQIDEKMIFCHVDIKKAVSYNPSAFQSSRPSTKRDAFFKDLDKLPFEALMKKYCVDSYYTKARHTIHRFLSKVKHIFIK</sequence>
<keyword evidence="6" id="KW-1185">Reference proteome</keyword>
<dbReference type="PANTHER" id="PTHR43193">
    <property type="match status" value="1"/>
</dbReference>
<feature type="domain" description="4Fe-4S ferredoxin-type" evidence="4">
    <location>
        <begin position="1"/>
        <end position="30"/>
    </location>
</feature>
<evidence type="ECO:0000259" key="4">
    <source>
        <dbReference type="PROSITE" id="PS51379"/>
    </source>
</evidence>
<dbReference type="Gene3D" id="3.30.70.20">
    <property type="match status" value="1"/>
</dbReference>
<keyword evidence="2" id="KW-0408">Iron</keyword>
<dbReference type="SUPFAM" id="SSF54862">
    <property type="entry name" value="4Fe-4S ferredoxins"/>
    <property type="match status" value="1"/>
</dbReference>
<organism evidence="5 6">
    <name type="scientific">Caproiciproducens faecalis</name>
    <dbReference type="NCBI Taxonomy" id="2820301"/>
    <lineage>
        <taxon>Bacteria</taxon>
        <taxon>Bacillati</taxon>
        <taxon>Bacillota</taxon>
        <taxon>Clostridia</taxon>
        <taxon>Eubacteriales</taxon>
        <taxon>Acutalibacteraceae</taxon>
        <taxon>Caproiciproducens</taxon>
    </lineage>
</organism>
<dbReference type="PROSITE" id="PS51379">
    <property type="entry name" value="4FE4S_FER_2"/>
    <property type="match status" value="2"/>
</dbReference>
<evidence type="ECO:0000256" key="2">
    <source>
        <dbReference type="ARBA" id="ARBA00023004"/>
    </source>
</evidence>
<dbReference type="EMBL" id="JAGFNZ010000001">
    <property type="protein sequence ID" value="MBW7571983.1"/>
    <property type="molecule type" value="Genomic_DNA"/>
</dbReference>
<evidence type="ECO:0000313" key="5">
    <source>
        <dbReference type="EMBL" id="MBW7571983.1"/>
    </source>
</evidence>
<dbReference type="InterPro" id="IPR052977">
    <property type="entry name" value="Polyferredoxin-like_ET"/>
</dbReference>
<dbReference type="PROSITE" id="PS00198">
    <property type="entry name" value="4FE4S_FER_1"/>
    <property type="match status" value="1"/>
</dbReference>
<evidence type="ECO:0000256" key="3">
    <source>
        <dbReference type="ARBA" id="ARBA00023014"/>
    </source>
</evidence>
<keyword evidence="3" id="KW-0411">Iron-sulfur</keyword>
<name>A0ABS7DL36_9FIRM</name>
<dbReference type="Pfam" id="PF12838">
    <property type="entry name" value="Fer4_7"/>
    <property type="match status" value="1"/>
</dbReference>
<accession>A0ABS7DL36</accession>
<proteinExistence type="predicted"/>
<dbReference type="InterPro" id="IPR017900">
    <property type="entry name" value="4Fe4S_Fe_S_CS"/>
</dbReference>
<dbReference type="PANTHER" id="PTHR43193:SF2">
    <property type="entry name" value="POLYFERREDOXIN PROTEIN FWDF"/>
    <property type="match status" value="1"/>
</dbReference>
<reference evidence="5 6" key="1">
    <citation type="submission" date="2021-03" db="EMBL/GenBank/DDBJ databases">
        <title>Caproiciproducens sp. nov. isolated from feces of cow.</title>
        <authorList>
            <person name="Choi J.-Y."/>
        </authorList>
    </citation>
    <scope>NUCLEOTIDE SEQUENCE [LARGE SCALE GENOMIC DNA]</scope>
    <source>
        <strain evidence="5 6">AGMB10547</strain>
    </source>
</reference>
<feature type="domain" description="4Fe-4S ferredoxin-type" evidence="4">
    <location>
        <begin position="35"/>
        <end position="65"/>
    </location>
</feature>